<dbReference type="RefSeq" id="WP_342210921.1">
    <property type="nucleotide sequence ID" value="NZ_FUIG01000013.1"/>
</dbReference>
<sequence>MNAAAPAARTSEFDEQFELRWAEQGPVDHPHNTVYRSTARQMLRMAQRELMGENLDLSREALVGTRRVLLQADNIRVGESQIVVQRLKAGRLAKKETQRTRDKLLFAAVSRDYPTKPVVFEHVSLLTGDRAIGATKSDSKITDEVTAVPPG</sequence>
<name>A0A2P9AAX7_9HYPH</name>
<dbReference type="EMBL" id="FUIG01000013">
    <property type="protein sequence ID" value="SJM28250.1"/>
    <property type="molecule type" value="Genomic_DNA"/>
</dbReference>
<evidence type="ECO:0000313" key="2">
    <source>
        <dbReference type="Proteomes" id="UP000245698"/>
    </source>
</evidence>
<proteinExistence type="predicted"/>
<keyword evidence="2" id="KW-1185">Reference proteome</keyword>
<organism evidence="1 2">
    <name type="scientific">Mesorhizobium delmotii</name>
    <dbReference type="NCBI Taxonomy" id="1631247"/>
    <lineage>
        <taxon>Bacteria</taxon>
        <taxon>Pseudomonadati</taxon>
        <taxon>Pseudomonadota</taxon>
        <taxon>Alphaproteobacteria</taxon>
        <taxon>Hyphomicrobiales</taxon>
        <taxon>Phyllobacteriaceae</taxon>
        <taxon>Mesorhizobium</taxon>
    </lineage>
</organism>
<reference evidence="2" key="1">
    <citation type="submission" date="2016-12" db="EMBL/GenBank/DDBJ databases">
        <authorList>
            <person name="Brunel B."/>
        </authorList>
    </citation>
    <scope>NUCLEOTIDE SEQUENCE [LARGE SCALE GENOMIC DNA]</scope>
</reference>
<gene>
    <name evidence="1" type="ORF">BQ8482_110180</name>
</gene>
<evidence type="ECO:0000313" key="1">
    <source>
        <dbReference type="EMBL" id="SJM28250.1"/>
    </source>
</evidence>
<accession>A0A2P9AAX7</accession>
<dbReference type="AlphaFoldDB" id="A0A2P9AAX7"/>
<dbReference type="Proteomes" id="UP000245698">
    <property type="component" value="Unassembled WGS sequence"/>
</dbReference>
<protein>
    <submittedName>
        <fullName evidence="1">Uncharacterized protein</fullName>
    </submittedName>
</protein>